<feature type="domain" description="DUF1214" evidence="1">
    <location>
        <begin position="415"/>
        <end position="522"/>
    </location>
</feature>
<dbReference type="InterPro" id="IPR010621">
    <property type="entry name" value="DUF1214"/>
</dbReference>
<dbReference type="Gene3D" id="2.60.120.600">
    <property type="entry name" value="Domain of unknown function DUF1214, C-terminal domain"/>
    <property type="match status" value="1"/>
</dbReference>
<proteinExistence type="predicted"/>
<evidence type="ECO:0008006" key="5">
    <source>
        <dbReference type="Google" id="ProtNLM"/>
    </source>
</evidence>
<dbReference type="EMBL" id="ML977376">
    <property type="protein sequence ID" value="KAF2105587.1"/>
    <property type="molecule type" value="Genomic_DNA"/>
</dbReference>
<accession>A0A6A5YGW5</accession>
<dbReference type="SUPFAM" id="SSF160935">
    <property type="entry name" value="VPA0735-like"/>
    <property type="match status" value="1"/>
</dbReference>
<gene>
    <name evidence="3" type="ORF">BDV96DRAFT_592223</name>
</gene>
<protein>
    <recommendedName>
        <fullName evidence="5">DUF1254 domain-containing protein</fullName>
    </recommendedName>
</protein>
<evidence type="ECO:0000259" key="1">
    <source>
        <dbReference type="Pfam" id="PF06742"/>
    </source>
</evidence>
<dbReference type="InterPro" id="IPR037050">
    <property type="entry name" value="DUF1254_sf"/>
</dbReference>
<dbReference type="Pfam" id="PF06863">
    <property type="entry name" value="DUF1254"/>
    <property type="match status" value="1"/>
</dbReference>
<name>A0A6A5YGW5_9PLEO</name>
<dbReference type="InterPro" id="IPR037049">
    <property type="entry name" value="DUF1214_C_sf"/>
</dbReference>
<dbReference type="Pfam" id="PF06742">
    <property type="entry name" value="DUF1214"/>
    <property type="match status" value="1"/>
</dbReference>
<dbReference type="Gene3D" id="2.60.40.1610">
    <property type="entry name" value="Domain of unknown function DUF1254"/>
    <property type="match status" value="1"/>
</dbReference>
<organism evidence="3 4">
    <name type="scientific">Lophiotrema nucula</name>
    <dbReference type="NCBI Taxonomy" id="690887"/>
    <lineage>
        <taxon>Eukaryota</taxon>
        <taxon>Fungi</taxon>
        <taxon>Dikarya</taxon>
        <taxon>Ascomycota</taxon>
        <taxon>Pezizomycotina</taxon>
        <taxon>Dothideomycetes</taxon>
        <taxon>Pleosporomycetidae</taxon>
        <taxon>Pleosporales</taxon>
        <taxon>Lophiotremataceae</taxon>
        <taxon>Lophiotrema</taxon>
    </lineage>
</organism>
<dbReference type="PANTHER" id="PTHR36509:SF2">
    <property type="entry name" value="BLL3101 PROTEIN"/>
    <property type="match status" value="1"/>
</dbReference>
<dbReference type="AlphaFoldDB" id="A0A6A5YGW5"/>
<dbReference type="OrthoDB" id="2018906at2759"/>
<evidence type="ECO:0000313" key="3">
    <source>
        <dbReference type="EMBL" id="KAF2105587.1"/>
    </source>
</evidence>
<evidence type="ECO:0000313" key="4">
    <source>
        <dbReference type="Proteomes" id="UP000799770"/>
    </source>
</evidence>
<dbReference type="Proteomes" id="UP000799770">
    <property type="component" value="Unassembled WGS sequence"/>
</dbReference>
<dbReference type="InterPro" id="IPR010679">
    <property type="entry name" value="DUF1254"/>
</dbReference>
<evidence type="ECO:0000259" key="2">
    <source>
        <dbReference type="Pfam" id="PF06863"/>
    </source>
</evidence>
<keyword evidence="4" id="KW-1185">Reference proteome</keyword>
<sequence length="544" mass="59322">MPFPLAMNFIFISTRTFIRRIQSFILHNLPFYVLLFQPNSSSLSSRVYVAHSDMKLSSYTLLGLTSIATSHPTLSAHPPLPYQGGDACCSSLECKQNALAFAFTYGFPLYSSSLLAASVPAEAPTNLLLHQRTLLSTRDHAVNRPNADTLYSTVFWDLSNVDLEITVPDFDGRFGVWPWYDLYGNNFANIGDVTNFTSGKYLVRYDQKHVGVGTGDSCGSNYTGCISSPTPYGINIIRVVTDNTTSDLAIVHAIQDKMSINAIPRKHPSGIPSFDLGIYKAHSMAVGNGTTLPESVLHLTAALASYNLPGVATDRDWVNKTLTNAGIKDGIWTQPAGTNLTAAVASANASVEAFLKAPGNVHTLSNDWTIHDPSTVGDFHSNYIARFYVATWAYVILTSDQAVYPSYDSISSVAADKAILLTFSGRPLLKKEGFWSLTAYGADEYFIPNDQGRYTLGDRSNLTFPDGSLVYSNSGEDNEDGPFQLLLQPADVKPPANWTSNWLPAPSGGGDLQFTLRWYGAEAAMSEVEGYKYPKVEVIDAIKA</sequence>
<reference evidence="3" key="1">
    <citation type="journal article" date="2020" name="Stud. Mycol.">
        <title>101 Dothideomycetes genomes: a test case for predicting lifestyles and emergence of pathogens.</title>
        <authorList>
            <person name="Haridas S."/>
            <person name="Albert R."/>
            <person name="Binder M."/>
            <person name="Bloem J."/>
            <person name="Labutti K."/>
            <person name="Salamov A."/>
            <person name="Andreopoulos B."/>
            <person name="Baker S."/>
            <person name="Barry K."/>
            <person name="Bills G."/>
            <person name="Bluhm B."/>
            <person name="Cannon C."/>
            <person name="Castanera R."/>
            <person name="Culley D."/>
            <person name="Daum C."/>
            <person name="Ezra D."/>
            <person name="Gonzalez J."/>
            <person name="Henrissat B."/>
            <person name="Kuo A."/>
            <person name="Liang C."/>
            <person name="Lipzen A."/>
            <person name="Lutzoni F."/>
            <person name="Magnuson J."/>
            <person name="Mondo S."/>
            <person name="Nolan M."/>
            <person name="Ohm R."/>
            <person name="Pangilinan J."/>
            <person name="Park H.-J."/>
            <person name="Ramirez L."/>
            <person name="Alfaro M."/>
            <person name="Sun H."/>
            <person name="Tritt A."/>
            <person name="Yoshinaga Y."/>
            <person name="Zwiers L.-H."/>
            <person name="Turgeon B."/>
            <person name="Goodwin S."/>
            <person name="Spatafora J."/>
            <person name="Crous P."/>
            <person name="Grigoriev I."/>
        </authorList>
    </citation>
    <scope>NUCLEOTIDE SEQUENCE</scope>
    <source>
        <strain evidence="3">CBS 627.86</strain>
    </source>
</reference>
<feature type="domain" description="DUF1254" evidence="2">
    <location>
        <begin position="126"/>
        <end position="260"/>
    </location>
</feature>
<dbReference type="PANTHER" id="PTHR36509">
    <property type="entry name" value="BLL3101 PROTEIN"/>
    <property type="match status" value="1"/>
</dbReference>